<dbReference type="AlphaFoldDB" id="A0A5C5WT19"/>
<accession>A0A5C5WT19</accession>
<evidence type="ECO:0000259" key="3">
    <source>
        <dbReference type="PROSITE" id="PS51186"/>
    </source>
</evidence>
<dbReference type="SUPFAM" id="SSF55729">
    <property type="entry name" value="Acyl-CoA N-acyltransferases (Nat)"/>
    <property type="match status" value="1"/>
</dbReference>
<comment type="caution">
    <text evidence="4">The sequence shown here is derived from an EMBL/GenBank/DDBJ whole genome shotgun (WGS) entry which is preliminary data.</text>
</comment>
<keyword evidence="1 4" id="KW-0808">Transferase</keyword>
<evidence type="ECO:0000256" key="1">
    <source>
        <dbReference type="ARBA" id="ARBA00022679"/>
    </source>
</evidence>
<dbReference type="PANTHER" id="PTHR43877">
    <property type="entry name" value="AMINOALKYLPHOSPHONATE N-ACETYLTRANSFERASE-RELATED-RELATED"/>
    <property type="match status" value="1"/>
</dbReference>
<dbReference type="PROSITE" id="PS51186">
    <property type="entry name" value="GNAT"/>
    <property type="match status" value="1"/>
</dbReference>
<evidence type="ECO:0000256" key="2">
    <source>
        <dbReference type="ARBA" id="ARBA00023315"/>
    </source>
</evidence>
<evidence type="ECO:0000313" key="5">
    <source>
        <dbReference type="Proteomes" id="UP000316598"/>
    </source>
</evidence>
<dbReference type="Proteomes" id="UP000316598">
    <property type="component" value="Unassembled WGS sequence"/>
</dbReference>
<name>A0A5C5WT19_9BACT</name>
<keyword evidence="2 4" id="KW-0012">Acyltransferase</keyword>
<dbReference type="InterPro" id="IPR050832">
    <property type="entry name" value="Bact_Acetyltransf"/>
</dbReference>
<dbReference type="Gene3D" id="3.40.630.30">
    <property type="match status" value="1"/>
</dbReference>
<reference evidence="4 5" key="1">
    <citation type="submission" date="2019-02" db="EMBL/GenBank/DDBJ databases">
        <title>Deep-cultivation of Planctomycetes and their phenomic and genomic characterization uncovers novel biology.</title>
        <authorList>
            <person name="Wiegand S."/>
            <person name="Jogler M."/>
            <person name="Boedeker C."/>
            <person name="Pinto D."/>
            <person name="Vollmers J."/>
            <person name="Rivas-Marin E."/>
            <person name="Kohn T."/>
            <person name="Peeters S.H."/>
            <person name="Heuer A."/>
            <person name="Rast P."/>
            <person name="Oberbeckmann S."/>
            <person name="Bunk B."/>
            <person name="Jeske O."/>
            <person name="Meyerdierks A."/>
            <person name="Storesund J.E."/>
            <person name="Kallscheuer N."/>
            <person name="Luecker S."/>
            <person name="Lage O.M."/>
            <person name="Pohl T."/>
            <person name="Merkel B.J."/>
            <person name="Hornburger P."/>
            <person name="Mueller R.-W."/>
            <person name="Bruemmer F."/>
            <person name="Labrenz M."/>
            <person name="Spormann A.M."/>
            <person name="Op Den Camp H."/>
            <person name="Overmann J."/>
            <person name="Amann R."/>
            <person name="Jetten M.S.M."/>
            <person name="Mascher T."/>
            <person name="Medema M.H."/>
            <person name="Devos D.P."/>
            <person name="Kaster A.-K."/>
            <person name="Ovreas L."/>
            <person name="Rohde M."/>
            <person name="Galperin M.Y."/>
            <person name="Jogler C."/>
        </authorList>
    </citation>
    <scope>NUCLEOTIDE SEQUENCE [LARGE SCALE GENOMIC DNA]</scope>
    <source>
        <strain evidence="4 5">Pla22</strain>
    </source>
</reference>
<dbReference type="OrthoDB" id="9775804at2"/>
<sequence>MPSTLPSNLIIRQAEPADAEAIHALMRPYVMQHLLLARTEAEVIELTRHGFVAMRTEGDQEVQLVGFSAVEIYSPKLAELQCLAVHHEFQGSGVGKALVTHCVDRARDVGVMEVLAISSNEQFLKTCGFDFSLPDQKKALFCQLRPRPKE</sequence>
<dbReference type="PANTHER" id="PTHR43877:SF8">
    <property type="entry name" value="N-ACETYLGLUTAMATE SYNTHASE-RELATED"/>
    <property type="match status" value="1"/>
</dbReference>
<dbReference type="EMBL" id="SJPI01000001">
    <property type="protein sequence ID" value="TWT54074.1"/>
    <property type="molecule type" value="Genomic_DNA"/>
</dbReference>
<protein>
    <submittedName>
        <fullName evidence="4">Amino-acid acetyltransferase</fullName>
        <ecNumber evidence="4">2.3.1.1</ecNumber>
    </submittedName>
</protein>
<feature type="domain" description="N-acetyltransferase" evidence="3">
    <location>
        <begin position="9"/>
        <end position="147"/>
    </location>
</feature>
<dbReference type="InterPro" id="IPR000182">
    <property type="entry name" value="GNAT_dom"/>
</dbReference>
<dbReference type="GO" id="GO:0016747">
    <property type="term" value="F:acyltransferase activity, transferring groups other than amino-acyl groups"/>
    <property type="evidence" value="ECO:0007669"/>
    <property type="project" value="InterPro"/>
</dbReference>
<proteinExistence type="predicted"/>
<dbReference type="InterPro" id="IPR016181">
    <property type="entry name" value="Acyl_CoA_acyltransferase"/>
</dbReference>
<dbReference type="RefSeq" id="WP_146515312.1">
    <property type="nucleotide sequence ID" value="NZ_SJPI01000001.1"/>
</dbReference>
<organism evidence="4 5">
    <name type="scientific">Rubripirellula amarantea</name>
    <dbReference type="NCBI Taxonomy" id="2527999"/>
    <lineage>
        <taxon>Bacteria</taxon>
        <taxon>Pseudomonadati</taxon>
        <taxon>Planctomycetota</taxon>
        <taxon>Planctomycetia</taxon>
        <taxon>Pirellulales</taxon>
        <taxon>Pirellulaceae</taxon>
        <taxon>Rubripirellula</taxon>
    </lineage>
</organism>
<evidence type="ECO:0000313" key="4">
    <source>
        <dbReference type="EMBL" id="TWT54074.1"/>
    </source>
</evidence>
<keyword evidence="5" id="KW-1185">Reference proteome</keyword>
<dbReference type="Pfam" id="PF00583">
    <property type="entry name" value="Acetyltransf_1"/>
    <property type="match status" value="1"/>
</dbReference>
<dbReference type="CDD" id="cd04301">
    <property type="entry name" value="NAT_SF"/>
    <property type="match status" value="1"/>
</dbReference>
<gene>
    <name evidence="4" type="primary">argA</name>
    <name evidence="4" type="ORF">Pla22_17090</name>
</gene>
<dbReference type="EC" id="2.3.1.1" evidence="4"/>